<dbReference type="SMART" id="SM00342">
    <property type="entry name" value="HTH_ARAC"/>
    <property type="match status" value="1"/>
</dbReference>
<evidence type="ECO:0000256" key="4">
    <source>
        <dbReference type="ARBA" id="ARBA00023163"/>
    </source>
</evidence>
<evidence type="ECO:0000256" key="2">
    <source>
        <dbReference type="ARBA" id="ARBA00023125"/>
    </source>
</evidence>
<evidence type="ECO:0000259" key="5">
    <source>
        <dbReference type="PROSITE" id="PS01124"/>
    </source>
</evidence>
<organism evidence="6 7">
    <name type="scientific">Saccharibacillus brassicae</name>
    <dbReference type="NCBI Taxonomy" id="2583377"/>
    <lineage>
        <taxon>Bacteria</taxon>
        <taxon>Bacillati</taxon>
        <taxon>Bacillota</taxon>
        <taxon>Bacilli</taxon>
        <taxon>Bacillales</taxon>
        <taxon>Paenibacillaceae</taxon>
        <taxon>Saccharibacillus</taxon>
    </lineage>
</organism>
<dbReference type="InterPro" id="IPR018062">
    <property type="entry name" value="HTH_AraC-typ_CS"/>
</dbReference>
<dbReference type="PANTHER" id="PTHR46796">
    <property type="entry name" value="HTH-TYPE TRANSCRIPTIONAL ACTIVATOR RHAS-RELATED"/>
    <property type="match status" value="1"/>
</dbReference>
<keyword evidence="2" id="KW-0238">DNA-binding</keyword>
<accession>A0A4Y6UZ68</accession>
<dbReference type="AlphaFoldDB" id="A0A4Y6UZ68"/>
<dbReference type="EMBL" id="CP041217">
    <property type="protein sequence ID" value="QDH21527.1"/>
    <property type="molecule type" value="Genomic_DNA"/>
</dbReference>
<dbReference type="InterPro" id="IPR037923">
    <property type="entry name" value="HTH-like"/>
</dbReference>
<dbReference type="Pfam" id="PF12833">
    <property type="entry name" value="HTH_18"/>
    <property type="match status" value="1"/>
</dbReference>
<dbReference type="GO" id="GO:0043565">
    <property type="term" value="F:sequence-specific DNA binding"/>
    <property type="evidence" value="ECO:0007669"/>
    <property type="project" value="InterPro"/>
</dbReference>
<evidence type="ECO:0000256" key="3">
    <source>
        <dbReference type="ARBA" id="ARBA00023159"/>
    </source>
</evidence>
<dbReference type="SUPFAM" id="SSF46689">
    <property type="entry name" value="Homeodomain-like"/>
    <property type="match status" value="2"/>
</dbReference>
<feature type="domain" description="HTH araC/xylS-type" evidence="5">
    <location>
        <begin position="178"/>
        <end position="276"/>
    </location>
</feature>
<reference evidence="6 7" key="1">
    <citation type="submission" date="2019-06" db="EMBL/GenBank/DDBJ databases">
        <title>Saccharibacillus brassicae sp. nov., an endophytic bacterium isolated from Chinese cabbage seeds (Brassica pekinensis).</title>
        <authorList>
            <person name="Jiang L."/>
            <person name="Lee J."/>
            <person name="Kim S.W."/>
        </authorList>
    </citation>
    <scope>NUCLEOTIDE SEQUENCE [LARGE SCALE GENOMIC DNA]</scope>
    <source>
        <strain evidence="7">KCTC 43072 / ATSA2</strain>
    </source>
</reference>
<dbReference type="CDD" id="cd06986">
    <property type="entry name" value="cupin_MmsR-like_N"/>
    <property type="match status" value="1"/>
</dbReference>
<dbReference type="InterPro" id="IPR003313">
    <property type="entry name" value="AraC-bd"/>
</dbReference>
<dbReference type="KEGG" id="saca:FFV09_12150"/>
<dbReference type="InterPro" id="IPR018060">
    <property type="entry name" value="HTH_AraC"/>
</dbReference>
<dbReference type="PROSITE" id="PS00041">
    <property type="entry name" value="HTH_ARAC_FAMILY_1"/>
    <property type="match status" value="1"/>
</dbReference>
<sequence>MPAEQFTHTSEENRMQGEVSLLFYGREICAPNHSWGPGLRDAYILHYIHRGRGVFRSEGREYALGPGQGFLILPDTLVHYEADPDDPWVYVWFGLRGLHVRALLERAGLTAGSPVYTAADGSPLESLYAGLLEVRERPGGDLLAQAEIYRLLAALVAGAPASTARPLAPPRAREAHLSRAAAVIENGYSRKLGAEDIASAVGLDRTYLSSLFKDAYGVPLQTFVLQYRMRRARELLRNHSLSVSDVARSVGYPDPFLFSKMFKRVCGVSPTAYREQPEA</sequence>
<evidence type="ECO:0000313" key="7">
    <source>
        <dbReference type="Proteomes" id="UP000316968"/>
    </source>
</evidence>
<keyword evidence="7" id="KW-1185">Reference proteome</keyword>
<dbReference type="InterPro" id="IPR050204">
    <property type="entry name" value="AraC_XylS_family_regulators"/>
</dbReference>
<dbReference type="RefSeq" id="WP_141448072.1">
    <property type="nucleotide sequence ID" value="NZ_CP041217.1"/>
</dbReference>
<dbReference type="OrthoDB" id="9813413at2"/>
<evidence type="ECO:0000256" key="1">
    <source>
        <dbReference type="ARBA" id="ARBA00023015"/>
    </source>
</evidence>
<keyword evidence="1" id="KW-0805">Transcription regulation</keyword>
<dbReference type="Gene3D" id="1.10.10.60">
    <property type="entry name" value="Homeodomain-like"/>
    <property type="match status" value="2"/>
</dbReference>
<proteinExistence type="predicted"/>
<dbReference type="InterPro" id="IPR020449">
    <property type="entry name" value="Tscrpt_reg_AraC-type_HTH"/>
</dbReference>
<dbReference type="SUPFAM" id="SSF51215">
    <property type="entry name" value="Regulatory protein AraC"/>
    <property type="match status" value="1"/>
</dbReference>
<gene>
    <name evidence="6" type="ORF">FFV09_12150</name>
</gene>
<dbReference type="InterPro" id="IPR009057">
    <property type="entry name" value="Homeodomain-like_sf"/>
</dbReference>
<protein>
    <submittedName>
        <fullName evidence="6">AraC family transcriptional regulator</fullName>
    </submittedName>
</protein>
<dbReference type="Pfam" id="PF02311">
    <property type="entry name" value="AraC_binding"/>
    <property type="match status" value="1"/>
</dbReference>
<name>A0A4Y6UZ68_SACBS</name>
<dbReference type="GO" id="GO:0003700">
    <property type="term" value="F:DNA-binding transcription factor activity"/>
    <property type="evidence" value="ECO:0007669"/>
    <property type="project" value="InterPro"/>
</dbReference>
<keyword evidence="3" id="KW-0010">Activator</keyword>
<dbReference type="PRINTS" id="PR00032">
    <property type="entry name" value="HTHARAC"/>
</dbReference>
<evidence type="ECO:0000313" key="6">
    <source>
        <dbReference type="EMBL" id="QDH21527.1"/>
    </source>
</evidence>
<dbReference type="Gene3D" id="2.60.120.280">
    <property type="entry name" value="Regulatory protein AraC"/>
    <property type="match status" value="1"/>
</dbReference>
<keyword evidence="4" id="KW-0804">Transcription</keyword>
<dbReference type="Proteomes" id="UP000316968">
    <property type="component" value="Chromosome"/>
</dbReference>
<dbReference type="PROSITE" id="PS01124">
    <property type="entry name" value="HTH_ARAC_FAMILY_2"/>
    <property type="match status" value="1"/>
</dbReference>